<evidence type="ECO:0000313" key="15">
    <source>
        <dbReference type="EMBL" id="PRY93531.1"/>
    </source>
</evidence>
<dbReference type="Pfam" id="PF00512">
    <property type="entry name" value="HisKA"/>
    <property type="match status" value="1"/>
</dbReference>
<organism evidence="15 16">
    <name type="scientific">Hasllibacter halocynthiae</name>
    <dbReference type="NCBI Taxonomy" id="595589"/>
    <lineage>
        <taxon>Bacteria</taxon>
        <taxon>Pseudomonadati</taxon>
        <taxon>Pseudomonadota</taxon>
        <taxon>Alphaproteobacteria</taxon>
        <taxon>Rhodobacterales</taxon>
        <taxon>Roseobacteraceae</taxon>
        <taxon>Hasllibacter</taxon>
    </lineage>
</organism>
<dbReference type="InterPro" id="IPR050428">
    <property type="entry name" value="TCS_sensor_his_kinase"/>
</dbReference>
<name>A0A2T0X3M3_9RHOB</name>
<dbReference type="InterPro" id="IPR003660">
    <property type="entry name" value="HAMP_dom"/>
</dbReference>
<dbReference type="EC" id="2.7.13.3" evidence="3"/>
<evidence type="ECO:0000256" key="2">
    <source>
        <dbReference type="ARBA" id="ARBA00004370"/>
    </source>
</evidence>
<dbReference type="PROSITE" id="PS50885">
    <property type="entry name" value="HAMP"/>
    <property type="match status" value="1"/>
</dbReference>
<evidence type="ECO:0000256" key="3">
    <source>
        <dbReference type="ARBA" id="ARBA00012438"/>
    </source>
</evidence>
<dbReference type="Gene3D" id="3.30.565.10">
    <property type="entry name" value="Histidine kinase-like ATPase, C-terminal domain"/>
    <property type="match status" value="1"/>
</dbReference>
<dbReference type="InterPro" id="IPR004358">
    <property type="entry name" value="Sig_transdc_His_kin-like_C"/>
</dbReference>
<feature type="domain" description="Histidine kinase" evidence="13">
    <location>
        <begin position="249"/>
        <end position="459"/>
    </location>
</feature>
<feature type="transmembrane region" description="Helical" evidence="12">
    <location>
        <begin position="9"/>
        <end position="30"/>
    </location>
</feature>
<dbReference type="InterPro" id="IPR005467">
    <property type="entry name" value="His_kinase_dom"/>
</dbReference>
<dbReference type="SMART" id="SM00387">
    <property type="entry name" value="HATPase_c"/>
    <property type="match status" value="1"/>
</dbReference>
<feature type="transmembrane region" description="Helical" evidence="12">
    <location>
        <begin position="155"/>
        <end position="178"/>
    </location>
</feature>
<dbReference type="OrthoDB" id="9784218at2"/>
<sequence>MLRTLSGRFLVLSALFVMLAEVLIFVPSIARYREEWLSARLEAAQIAALSVIAGDDMIAATLEAELLETAGVYNVVLQRDAVRQLILSSDLRGQVAASYDLRTATPLTLIRDAFARLLDPEDELIRVVGAPLGEAGIAIDVTLDSGPLREAMIDYGIRILLLSLVISLVSAGLLFLAVRRVLVQPIRRVTGAMARYAAAPEDARSLMEPTSTTRELREAEEALRAMQEEVTQALRQKDRLAQLGGAVAKVSHDLRNILTTAQLFLDRVESSEDPMVRRAAPRIVGALERAINLCEGTLAFGRAEEPAPRLAPVLLAPLVGEVVDGERLAAGDAPVTFREDIPAGLTLRADGEQLIRVLANLVRNARQALEATGERGEIAIAAGEDEEAWWIAVRDDGPGLPARARENLFSAFKGKASKGGTGLGLAIAAELVRGHGGTLELTGTGGEGTTFTIRLPKGLAAGAAIVAA</sequence>
<keyword evidence="5" id="KW-0808">Transferase</keyword>
<evidence type="ECO:0000313" key="16">
    <source>
        <dbReference type="Proteomes" id="UP000238801"/>
    </source>
</evidence>
<dbReference type="SUPFAM" id="SSF55874">
    <property type="entry name" value="ATPase domain of HSP90 chaperone/DNA topoisomerase II/histidine kinase"/>
    <property type="match status" value="1"/>
</dbReference>
<dbReference type="InterPro" id="IPR036890">
    <property type="entry name" value="HATPase_C_sf"/>
</dbReference>
<keyword evidence="11" id="KW-0175">Coiled coil</keyword>
<evidence type="ECO:0000256" key="9">
    <source>
        <dbReference type="ARBA" id="ARBA00023012"/>
    </source>
</evidence>
<dbReference type="EMBL" id="PVTT01000002">
    <property type="protein sequence ID" value="PRY93531.1"/>
    <property type="molecule type" value="Genomic_DNA"/>
</dbReference>
<dbReference type="PANTHER" id="PTHR45436:SF5">
    <property type="entry name" value="SENSOR HISTIDINE KINASE TRCS"/>
    <property type="match status" value="1"/>
</dbReference>
<keyword evidence="16" id="KW-1185">Reference proteome</keyword>
<dbReference type="GO" id="GO:0000155">
    <property type="term" value="F:phosphorelay sensor kinase activity"/>
    <property type="evidence" value="ECO:0007669"/>
    <property type="project" value="InterPro"/>
</dbReference>
<reference evidence="15 16" key="1">
    <citation type="submission" date="2018-03" db="EMBL/GenBank/DDBJ databases">
        <title>Genomic Encyclopedia of Archaeal and Bacterial Type Strains, Phase II (KMG-II): from individual species to whole genera.</title>
        <authorList>
            <person name="Goeker M."/>
        </authorList>
    </citation>
    <scope>NUCLEOTIDE SEQUENCE [LARGE SCALE GENOMIC DNA]</scope>
    <source>
        <strain evidence="15 16">DSM 29318</strain>
    </source>
</reference>
<evidence type="ECO:0000256" key="6">
    <source>
        <dbReference type="ARBA" id="ARBA00022692"/>
    </source>
</evidence>
<evidence type="ECO:0000256" key="1">
    <source>
        <dbReference type="ARBA" id="ARBA00000085"/>
    </source>
</evidence>
<dbReference type="Pfam" id="PF02518">
    <property type="entry name" value="HATPase_c"/>
    <property type="match status" value="1"/>
</dbReference>
<evidence type="ECO:0000259" key="13">
    <source>
        <dbReference type="PROSITE" id="PS50109"/>
    </source>
</evidence>
<dbReference type="InterPro" id="IPR003594">
    <property type="entry name" value="HATPase_dom"/>
</dbReference>
<evidence type="ECO:0000256" key="4">
    <source>
        <dbReference type="ARBA" id="ARBA00022553"/>
    </source>
</evidence>
<dbReference type="PRINTS" id="PR00344">
    <property type="entry name" value="BCTRLSENSOR"/>
</dbReference>
<keyword evidence="10 12" id="KW-0472">Membrane</keyword>
<keyword evidence="6 12" id="KW-0812">Transmembrane</keyword>
<dbReference type="RefSeq" id="WP_106161117.1">
    <property type="nucleotide sequence ID" value="NZ_PVTT01000002.1"/>
</dbReference>
<dbReference type="PANTHER" id="PTHR45436">
    <property type="entry name" value="SENSOR HISTIDINE KINASE YKOH"/>
    <property type="match status" value="1"/>
</dbReference>
<dbReference type="InterPro" id="IPR003661">
    <property type="entry name" value="HisK_dim/P_dom"/>
</dbReference>
<accession>A0A2T0X3M3</accession>
<dbReference type="GO" id="GO:0005886">
    <property type="term" value="C:plasma membrane"/>
    <property type="evidence" value="ECO:0007669"/>
    <property type="project" value="TreeGrafter"/>
</dbReference>
<dbReference type="CDD" id="cd00075">
    <property type="entry name" value="HATPase"/>
    <property type="match status" value="1"/>
</dbReference>
<keyword evidence="7" id="KW-0418">Kinase</keyword>
<comment type="caution">
    <text evidence="15">The sequence shown here is derived from an EMBL/GenBank/DDBJ whole genome shotgun (WGS) entry which is preliminary data.</text>
</comment>
<keyword evidence="8 12" id="KW-1133">Transmembrane helix</keyword>
<evidence type="ECO:0000256" key="11">
    <source>
        <dbReference type="SAM" id="Coils"/>
    </source>
</evidence>
<proteinExistence type="predicted"/>
<evidence type="ECO:0000256" key="8">
    <source>
        <dbReference type="ARBA" id="ARBA00022989"/>
    </source>
</evidence>
<comment type="catalytic activity">
    <reaction evidence="1">
        <text>ATP + protein L-histidine = ADP + protein N-phospho-L-histidine.</text>
        <dbReference type="EC" id="2.7.13.3"/>
    </reaction>
</comment>
<evidence type="ECO:0000256" key="7">
    <source>
        <dbReference type="ARBA" id="ARBA00022777"/>
    </source>
</evidence>
<dbReference type="Proteomes" id="UP000238801">
    <property type="component" value="Unassembled WGS sequence"/>
</dbReference>
<feature type="domain" description="HAMP" evidence="14">
    <location>
        <begin position="180"/>
        <end position="235"/>
    </location>
</feature>
<evidence type="ECO:0000256" key="12">
    <source>
        <dbReference type="SAM" id="Phobius"/>
    </source>
</evidence>
<feature type="coiled-coil region" evidence="11">
    <location>
        <begin position="216"/>
        <end position="243"/>
    </location>
</feature>
<dbReference type="InterPro" id="IPR036097">
    <property type="entry name" value="HisK_dim/P_sf"/>
</dbReference>
<evidence type="ECO:0000256" key="5">
    <source>
        <dbReference type="ARBA" id="ARBA00022679"/>
    </source>
</evidence>
<dbReference type="SUPFAM" id="SSF47384">
    <property type="entry name" value="Homodimeric domain of signal transducing histidine kinase"/>
    <property type="match status" value="1"/>
</dbReference>
<evidence type="ECO:0000259" key="14">
    <source>
        <dbReference type="PROSITE" id="PS50885"/>
    </source>
</evidence>
<dbReference type="PROSITE" id="PS50109">
    <property type="entry name" value="HIS_KIN"/>
    <property type="match status" value="1"/>
</dbReference>
<protein>
    <recommendedName>
        <fullName evidence="3">histidine kinase</fullName>
        <ecNumber evidence="3">2.7.13.3</ecNumber>
    </recommendedName>
</protein>
<dbReference type="SMART" id="SM00388">
    <property type="entry name" value="HisKA"/>
    <property type="match status" value="1"/>
</dbReference>
<gene>
    <name evidence="15" type="ORF">BCF33_2402</name>
</gene>
<dbReference type="Gene3D" id="1.10.287.130">
    <property type="match status" value="1"/>
</dbReference>
<comment type="subcellular location">
    <subcellularLocation>
        <location evidence="2">Membrane</location>
    </subcellularLocation>
</comment>
<keyword evidence="9" id="KW-0902">Two-component regulatory system</keyword>
<keyword evidence="4" id="KW-0597">Phosphoprotein</keyword>
<dbReference type="AlphaFoldDB" id="A0A2T0X3M3"/>
<evidence type="ECO:0000256" key="10">
    <source>
        <dbReference type="ARBA" id="ARBA00023136"/>
    </source>
</evidence>